<dbReference type="InterPro" id="IPR014710">
    <property type="entry name" value="RmlC-like_jellyroll"/>
</dbReference>
<dbReference type="Gene3D" id="2.60.120.10">
    <property type="entry name" value="Jelly Rolls"/>
    <property type="match status" value="1"/>
</dbReference>
<dbReference type="SUPFAM" id="SSF51182">
    <property type="entry name" value="RmlC-like cupins"/>
    <property type="match status" value="1"/>
</dbReference>
<dbReference type="AlphaFoldDB" id="A0A814WMF5"/>
<evidence type="ECO:0000313" key="3">
    <source>
        <dbReference type="EMBL" id="CAF1470781.1"/>
    </source>
</evidence>
<keyword evidence="4" id="KW-1185">Reference proteome</keyword>
<proteinExistence type="predicted"/>
<evidence type="ECO:0000313" key="2">
    <source>
        <dbReference type="EMBL" id="CAF1200375.1"/>
    </source>
</evidence>
<keyword evidence="1" id="KW-0812">Transmembrane</keyword>
<dbReference type="OrthoDB" id="5193696at2759"/>
<dbReference type="InterPro" id="IPR011051">
    <property type="entry name" value="RmlC_Cupin_sf"/>
</dbReference>
<reference evidence="2" key="1">
    <citation type="submission" date="2021-02" db="EMBL/GenBank/DDBJ databases">
        <authorList>
            <person name="Nowell W R."/>
        </authorList>
    </citation>
    <scope>NUCLEOTIDE SEQUENCE</scope>
</reference>
<keyword evidence="1" id="KW-1133">Transmembrane helix</keyword>
<comment type="caution">
    <text evidence="2">The sequence shown here is derived from an EMBL/GenBank/DDBJ whole genome shotgun (WGS) entry which is preliminary data.</text>
</comment>
<evidence type="ECO:0000313" key="5">
    <source>
        <dbReference type="Proteomes" id="UP000663877"/>
    </source>
</evidence>
<accession>A0A814WMF5</accession>
<name>A0A814WMF5_9BILA</name>
<dbReference type="Proteomes" id="UP000663832">
    <property type="component" value="Unassembled WGS sequence"/>
</dbReference>
<sequence>MIELYHDIFLDHTTSIVNKLGSSTVTITTRNLTFINQTLSIHSFQTKSLPINPDIVAPDGSLVRNMLTTVGGSMAQFELPPGMISNAVEHRTVSEIWYFLSGQGEFWRKQNEREEIILVNAAICITIPLGTQFQFRTIGKKPLVAMAVTMPPWPGNSEAMSKKGIWNATFVVMRNSSTKVFHSMYLFIITILVFHYIHL</sequence>
<evidence type="ECO:0000313" key="4">
    <source>
        <dbReference type="Proteomes" id="UP000663832"/>
    </source>
</evidence>
<gene>
    <name evidence="2" type="ORF">BJG266_LOCUS26868</name>
    <name evidence="3" type="ORF">QVE165_LOCUS41575</name>
</gene>
<dbReference type="Proteomes" id="UP000663877">
    <property type="component" value="Unassembled WGS sequence"/>
</dbReference>
<keyword evidence="1" id="KW-0472">Membrane</keyword>
<protein>
    <recommendedName>
        <fullName evidence="6">Cupin 2 conserved barrel domain-containing protein</fullName>
    </recommendedName>
</protein>
<dbReference type="EMBL" id="CAJNOM010000497">
    <property type="protein sequence ID" value="CAF1470781.1"/>
    <property type="molecule type" value="Genomic_DNA"/>
</dbReference>
<feature type="transmembrane region" description="Helical" evidence="1">
    <location>
        <begin position="180"/>
        <end position="197"/>
    </location>
</feature>
<evidence type="ECO:0008006" key="6">
    <source>
        <dbReference type="Google" id="ProtNLM"/>
    </source>
</evidence>
<dbReference type="EMBL" id="CAJNOI010000233">
    <property type="protein sequence ID" value="CAF1200375.1"/>
    <property type="molecule type" value="Genomic_DNA"/>
</dbReference>
<organism evidence="2 5">
    <name type="scientific">Adineta steineri</name>
    <dbReference type="NCBI Taxonomy" id="433720"/>
    <lineage>
        <taxon>Eukaryota</taxon>
        <taxon>Metazoa</taxon>
        <taxon>Spiralia</taxon>
        <taxon>Gnathifera</taxon>
        <taxon>Rotifera</taxon>
        <taxon>Eurotatoria</taxon>
        <taxon>Bdelloidea</taxon>
        <taxon>Adinetida</taxon>
        <taxon>Adinetidae</taxon>
        <taxon>Adineta</taxon>
    </lineage>
</organism>
<evidence type="ECO:0000256" key="1">
    <source>
        <dbReference type="SAM" id="Phobius"/>
    </source>
</evidence>